<dbReference type="Proteomes" id="UP000005291">
    <property type="component" value="Unassembled WGS sequence"/>
</dbReference>
<sequence length="69" mass="7953">MTPSKSVKPYTPHPTPHEKLFQQPVINRLLAEVWQGEDDNFFLNLSPFAYNERELLFRLNSSDSICSAS</sequence>
<name>I4HW63_MICAE</name>
<gene>
    <name evidence="1" type="ORF">MICAG_3050044</name>
</gene>
<dbReference type="EMBL" id="CAIN01000230">
    <property type="protein sequence ID" value="CCI26287.1"/>
    <property type="molecule type" value="Genomic_DNA"/>
</dbReference>
<dbReference type="AlphaFoldDB" id="I4HW63"/>
<dbReference type="HOGENOM" id="CLU_2771240_0_0_3"/>
<evidence type="ECO:0000313" key="1">
    <source>
        <dbReference type="EMBL" id="CCI26287.1"/>
    </source>
</evidence>
<organism evidence="1 2">
    <name type="scientific">Microcystis aeruginosa PCC 9808</name>
    <dbReference type="NCBI Taxonomy" id="1160284"/>
    <lineage>
        <taxon>Bacteria</taxon>
        <taxon>Bacillati</taxon>
        <taxon>Cyanobacteriota</taxon>
        <taxon>Cyanophyceae</taxon>
        <taxon>Oscillatoriophycideae</taxon>
        <taxon>Chroococcales</taxon>
        <taxon>Microcystaceae</taxon>
        <taxon>Microcystis</taxon>
    </lineage>
</organism>
<comment type="caution">
    <text evidence="1">The sequence shown here is derived from an EMBL/GenBank/DDBJ whole genome shotgun (WGS) entry which is preliminary data.</text>
</comment>
<protein>
    <submittedName>
        <fullName evidence="1">Uncharacterized protein</fullName>
    </submittedName>
</protein>
<proteinExistence type="predicted"/>
<evidence type="ECO:0000313" key="2">
    <source>
        <dbReference type="Proteomes" id="UP000005291"/>
    </source>
</evidence>
<accession>I4HW63</accession>
<reference evidence="1 2" key="1">
    <citation type="submission" date="2012-04" db="EMBL/GenBank/DDBJ databases">
        <authorList>
            <person name="Genoscope - CEA"/>
        </authorList>
    </citation>
    <scope>NUCLEOTIDE SEQUENCE [LARGE SCALE GENOMIC DNA]</scope>
    <source>
        <strain evidence="1 2">9808</strain>
    </source>
</reference>